<dbReference type="RefSeq" id="WP_369330816.1">
    <property type="nucleotide sequence ID" value="NZ_JAULBC010000006.1"/>
</dbReference>
<comment type="caution">
    <text evidence="1">The sequence shown here is derived from an EMBL/GenBank/DDBJ whole genome shotgun (WGS) entry which is preliminary data.</text>
</comment>
<reference evidence="1 2" key="1">
    <citation type="submission" date="2023-07" db="EMBL/GenBank/DDBJ databases">
        <authorList>
            <person name="Lian W.-H."/>
        </authorList>
    </citation>
    <scope>NUCLEOTIDE SEQUENCE [LARGE SCALE GENOMIC DNA]</scope>
    <source>
        <strain evidence="1 2">SYSU DXS3180</strain>
    </source>
</reference>
<sequence>MKYDVNLSMDDDGHMKMTLVDKQDGSMVSFGHSSYSSLIAKSYSHLLKQVKPSLQKRIRE</sequence>
<accession>A0ABV3ZHN6</accession>
<evidence type="ECO:0000313" key="1">
    <source>
        <dbReference type="EMBL" id="MEX6689409.1"/>
    </source>
</evidence>
<organism evidence="1 2">
    <name type="scientific">Danxiaibacter flavus</name>
    <dbReference type="NCBI Taxonomy" id="3049108"/>
    <lineage>
        <taxon>Bacteria</taxon>
        <taxon>Pseudomonadati</taxon>
        <taxon>Bacteroidota</taxon>
        <taxon>Chitinophagia</taxon>
        <taxon>Chitinophagales</taxon>
        <taxon>Chitinophagaceae</taxon>
        <taxon>Danxiaibacter</taxon>
    </lineage>
</organism>
<evidence type="ECO:0000313" key="2">
    <source>
        <dbReference type="Proteomes" id="UP001560573"/>
    </source>
</evidence>
<gene>
    <name evidence="1" type="ORF">QTN47_18005</name>
</gene>
<dbReference type="Proteomes" id="UP001560573">
    <property type="component" value="Unassembled WGS sequence"/>
</dbReference>
<protein>
    <submittedName>
        <fullName evidence="1">Uncharacterized protein</fullName>
    </submittedName>
</protein>
<proteinExistence type="predicted"/>
<keyword evidence="2" id="KW-1185">Reference proteome</keyword>
<name>A0ABV3ZHN6_9BACT</name>
<dbReference type="EMBL" id="JAULBC010000006">
    <property type="protein sequence ID" value="MEX6689409.1"/>
    <property type="molecule type" value="Genomic_DNA"/>
</dbReference>